<sequence>MAGRQRIIFGLDFGTTRLVWPGRIQYHHYGVSAWDSVRDASTAENSEHVKTPTTIWYPSNSEPPLDEEDEDSSSSSGDDDESSQSDEAKWGYGVRLNKDSLRWFKLLLLDDKDLRTYLSAGAMSHLVKMRAIIKASGRDLSDIVADYLKLLWSHALDSARKHMSRIVVDESPFTVVVTVPAIWKTHVRKRMRIAVMKAGILDKKDTSFHFVSEPEAAALARLKDLRDTKSVQKGDCLTVADFGGGTVDIISYEVTSDEPFAVTDIVEGKGGLCGAIFLDQAFRKLVIQQVGHEKWDSVPKAEREHFMEQQWENGLKRTYKRGRAATVWLTGTFTQVTSQSRLKIDKETLLDFFTNNPVVRDSIALIKDQAAAVLEKTKKLPRFVVMAGGLGAMPFLNDEVELALNGEVEVIRGPQKTIWSAVSRGAVMSAGEGVAGENFAKGVRYGEYWVEGHHDPRDKFRCEIHARFLARDQMQWFLKKGESSSKPEPFTMSRVRPFKSSDPERYPLHKCALYTYEDFNPPPRKEAGVKELDNINIKSPIDFDKLPETRNPAGEMIREFEYKYVGTCHGDSFDIGIVVDGERVAYENFDIASEILFHHPVAMKHRQSVPRRIVLQPQNYFRPCPRLRLSAAPVQ</sequence>
<evidence type="ECO:0000256" key="1">
    <source>
        <dbReference type="SAM" id="MobiDB-lite"/>
    </source>
</evidence>
<dbReference type="Gene3D" id="3.90.640.10">
    <property type="entry name" value="Actin, Chain A, domain 4"/>
    <property type="match status" value="1"/>
</dbReference>
<evidence type="ECO:0000313" key="3">
    <source>
        <dbReference type="Proteomes" id="UP001287356"/>
    </source>
</evidence>
<organism evidence="2 3">
    <name type="scientific">Lasiosphaeria ovina</name>
    <dbReference type="NCBI Taxonomy" id="92902"/>
    <lineage>
        <taxon>Eukaryota</taxon>
        <taxon>Fungi</taxon>
        <taxon>Dikarya</taxon>
        <taxon>Ascomycota</taxon>
        <taxon>Pezizomycotina</taxon>
        <taxon>Sordariomycetes</taxon>
        <taxon>Sordariomycetidae</taxon>
        <taxon>Sordariales</taxon>
        <taxon>Lasiosphaeriaceae</taxon>
        <taxon>Lasiosphaeria</taxon>
    </lineage>
</organism>
<feature type="region of interest" description="Disordered" evidence="1">
    <location>
        <begin position="44"/>
        <end position="88"/>
    </location>
</feature>
<comment type="caution">
    <text evidence="2">The sequence shown here is derived from an EMBL/GenBank/DDBJ whole genome shotgun (WGS) entry which is preliminary data.</text>
</comment>
<feature type="compositionally biased region" description="Acidic residues" evidence="1">
    <location>
        <begin position="64"/>
        <end position="84"/>
    </location>
</feature>
<accession>A0AAE0TWQ7</accession>
<name>A0AAE0TWQ7_9PEZI</name>
<dbReference type="Proteomes" id="UP001287356">
    <property type="component" value="Unassembled WGS sequence"/>
</dbReference>
<reference evidence="2" key="1">
    <citation type="journal article" date="2023" name="Mol. Phylogenet. Evol.">
        <title>Genome-scale phylogeny and comparative genomics of the fungal order Sordariales.</title>
        <authorList>
            <person name="Hensen N."/>
            <person name="Bonometti L."/>
            <person name="Westerberg I."/>
            <person name="Brannstrom I.O."/>
            <person name="Guillou S."/>
            <person name="Cros-Aarteil S."/>
            <person name="Calhoun S."/>
            <person name="Haridas S."/>
            <person name="Kuo A."/>
            <person name="Mondo S."/>
            <person name="Pangilinan J."/>
            <person name="Riley R."/>
            <person name="LaButti K."/>
            <person name="Andreopoulos B."/>
            <person name="Lipzen A."/>
            <person name="Chen C."/>
            <person name="Yan M."/>
            <person name="Daum C."/>
            <person name="Ng V."/>
            <person name="Clum A."/>
            <person name="Steindorff A."/>
            <person name="Ohm R.A."/>
            <person name="Martin F."/>
            <person name="Silar P."/>
            <person name="Natvig D.O."/>
            <person name="Lalanne C."/>
            <person name="Gautier V."/>
            <person name="Ament-Velasquez S.L."/>
            <person name="Kruys A."/>
            <person name="Hutchinson M.I."/>
            <person name="Powell A.J."/>
            <person name="Barry K."/>
            <person name="Miller A.N."/>
            <person name="Grigoriev I.V."/>
            <person name="Debuchy R."/>
            <person name="Gladieux P."/>
            <person name="Hiltunen Thoren M."/>
            <person name="Johannesson H."/>
        </authorList>
    </citation>
    <scope>NUCLEOTIDE SEQUENCE</scope>
    <source>
        <strain evidence="2">CBS 958.72</strain>
    </source>
</reference>
<evidence type="ECO:0000313" key="2">
    <source>
        <dbReference type="EMBL" id="KAK3382326.1"/>
    </source>
</evidence>
<dbReference type="InterPro" id="IPR043129">
    <property type="entry name" value="ATPase_NBD"/>
</dbReference>
<dbReference type="PANTHER" id="PTHR14187">
    <property type="entry name" value="ALPHA KINASE/ELONGATION FACTOR 2 KINASE"/>
    <property type="match status" value="1"/>
</dbReference>
<reference evidence="2" key="2">
    <citation type="submission" date="2023-06" db="EMBL/GenBank/DDBJ databases">
        <authorList>
            <consortium name="Lawrence Berkeley National Laboratory"/>
            <person name="Haridas S."/>
            <person name="Hensen N."/>
            <person name="Bonometti L."/>
            <person name="Westerberg I."/>
            <person name="Brannstrom I.O."/>
            <person name="Guillou S."/>
            <person name="Cros-Aarteil S."/>
            <person name="Calhoun S."/>
            <person name="Kuo A."/>
            <person name="Mondo S."/>
            <person name="Pangilinan J."/>
            <person name="Riley R."/>
            <person name="Labutti K."/>
            <person name="Andreopoulos B."/>
            <person name="Lipzen A."/>
            <person name="Chen C."/>
            <person name="Yanf M."/>
            <person name="Daum C."/>
            <person name="Ng V."/>
            <person name="Clum A."/>
            <person name="Steindorff A."/>
            <person name="Ohm R."/>
            <person name="Martin F."/>
            <person name="Silar P."/>
            <person name="Natvig D."/>
            <person name="Lalanne C."/>
            <person name="Gautier V."/>
            <person name="Ament-Velasquez S.L."/>
            <person name="Kruys A."/>
            <person name="Hutchinson M.I."/>
            <person name="Powell A.J."/>
            <person name="Barry K."/>
            <person name="Miller A.N."/>
            <person name="Grigoriev I.V."/>
            <person name="Debuchy R."/>
            <person name="Gladieux P."/>
            <person name="Thoren M.H."/>
            <person name="Johannesson H."/>
        </authorList>
    </citation>
    <scope>NUCLEOTIDE SEQUENCE</scope>
    <source>
        <strain evidence="2">CBS 958.72</strain>
    </source>
</reference>
<dbReference type="EMBL" id="JAULSN010000001">
    <property type="protein sequence ID" value="KAK3382326.1"/>
    <property type="molecule type" value="Genomic_DNA"/>
</dbReference>
<dbReference type="CDD" id="cd10170">
    <property type="entry name" value="ASKHA_NBD_HSP70"/>
    <property type="match status" value="1"/>
</dbReference>
<protein>
    <recommendedName>
        <fullName evidence="4">Actin-like ATPase domain-containing protein</fullName>
    </recommendedName>
</protein>
<evidence type="ECO:0008006" key="4">
    <source>
        <dbReference type="Google" id="ProtNLM"/>
    </source>
</evidence>
<keyword evidence="3" id="KW-1185">Reference proteome</keyword>
<proteinExistence type="predicted"/>
<dbReference type="Gene3D" id="3.30.420.40">
    <property type="match status" value="2"/>
</dbReference>
<dbReference type="AlphaFoldDB" id="A0AAE0TWQ7"/>
<gene>
    <name evidence="2" type="ORF">B0T24DRAFT_587092</name>
</gene>
<dbReference type="PANTHER" id="PTHR14187:SF5">
    <property type="entry name" value="HEAT SHOCK 70 KDA PROTEIN 12A"/>
    <property type="match status" value="1"/>
</dbReference>
<dbReference type="SUPFAM" id="SSF53067">
    <property type="entry name" value="Actin-like ATPase domain"/>
    <property type="match status" value="2"/>
</dbReference>